<evidence type="ECO:0000313" key="2">
    <source>
        <dbReference type="Proteomes" id="UP001428341"/>
    </source>
</evidence>
<proteinExistence type="predicted"/>
<name>A0AAP0M387_9ROSI</name>
<dbReference type="Gene3D" id="1.10.510.10">
    <property type="entry name" value="Transferase(Phosphotransferase) domain 1"/>
    <property type="match status" value="1"/>
</dbReference>
<accession>A0AAP0M387</accession>
<sequence>MANSTQMDGGCFLVYSCLWRRCELSEPTVDEINNLYQLRNSPKDAAWYYFMSSSKKRKPITNIPTSCGNWKTIYLKLLVTKAADFSPAKLSQRGNNKDGEGQEAELKRFVMEVKKKILYGEEAWIEEIVDPRLKGNFNMNQAATLIGIGISHVEEDRSKRPTMNSVVQSLLECETEFEIHITDDHNSI</sequence>
<evidence type="ECO:0000313" key="1">
    <source>
        <dbReference type="EMBL" id="KAK9193370.1"/>
    </source>
</evidence>
<dbReference type="Proteomes" id="UP001428341">
    <property type="component" value="Unassembled WGS sequence"/>
</dbReference>
<protein>
    <submittedName>
        <fullName evidence="1">Uncharacterized protein</fullName>
    </submittedName>
</protein>
<gene>
    <name evidence="1" type="ORF">WN944_004067</name>
</gene>
<keyword evidence="2" id="KW-1185">Reference proteome</keyword>
<dbReference type="AlphaFoldDB" id="A0AAP0M387"/>
<reference evidence="1 2" key="1">
    <citation type="submission" date="2024-05" db="EMBL/GenBank/DDBJ databases">
        <title>Haplotype-resolved chromosome-level genome assembly of Huyou (Citrus changshanensis).</title>
        <authorList>
            <person name="Miao C."/>
            <person name="Chen W."/>
            <person name="Wu Y."/>
            <person name="Wang L."/>
            <person name="Zhao S."/>
            <person name="Grierson D."/>
            <person name="Xu C."/>
            <person name="Chen K."/>
        </authorList>
    </citation>
    <scope>NUCLEOTIDE SEQUENCE [LARGE SCALE GENOMIC DNA]</scope>
    <source>
        <strain evidence="1">01-14</strain>
        <tissue evidence="1">Leaf</tissue>
    </source>
</reference>
<organism evidence="1 2">
    <name type="scientific">Citrus x changshan-huyou</name>
    <dbReference type="NCBI Taxonomy" id="2935761"/>
    <lineage>
        <taxon>Eukaryota</taxon>
        <taxon>Viridiplantae</taxon>
        <taxon>Streptophyta</taxon>
        <taxon>Embryophyta</taxon>
        <taxon>Tracheophyta</taxon>
        <taxon>Spermatophyta</taxon>
        <taxon>Magnoliopsida</taxon>
        <taxon>eudicotyledons</taxon>
        <taxon>Gunneridae</taxon>
        <taxon>Pentapetalae</taxon>
        <taxon>rosids</taxon>
        <taxon>malvids</taxon>
        <taxon>Sapindales</taxon>
        <taxon>Rutaceae</taxon>
        <taxon>Aurantioideae</taxon>
        <taxon>Citrus</taxon>
    </lineage>
</organism>
<dbReference type="EMBL" id="JBCGBO010000006">
    <property type="protein sequence ID" value="KAK9193370.1"/>
    <property type="molecule type" value="Genomic_DNA"/>
</dbReference>
<comment type="caution">
    <text evidence="1">The sequence shown here is derived from an EMBL/GenBank/DDBJ whole genome shotgun (WGS) entry which is preliminary data.</text>
</comment>